<name>A0A0M8PTE1_RHORH</name>
<reference evidence="11" key="2">
    <citation type="submission" date="2015-01" db="EMBL/GenBank/DDBJ databases">
        <title>Draft genome sequence of potential hydrocarbon metabolising strain of Rhodococcus rhodochrous.</title>
        <authorList>
            <person name="Aggarwal R.K."/>
            <person name="Dawar C."/>
        </authorList>
    </citation>
    <scope>NUCLEOTIDE SEQUENCE [LARGE SCALE GENOMIC DNA]</scope>
    <source>
        <strain evidence="11">KG-21</strain>
    </source>
</reference>
<dbReference type="InterPro" id="IPR013786">
    <property type="entry name" value="AcylCoA_DH/ox_N"/>
</dbReference>
<evidence type="ECO:0000313" key="10">
    <source>
        <dbReference type="EMBL" id="KOS58198.1"/>
    </source>
</evidence>
<dbReference type="InterPro" id="IPR006091">
    <property type="entry name" value="Acyl-CoA_Oxase/DH_mid-dom"/>
</dbReference>
<feature type="domain" description="Acyl-CoA oxidase/dehydrogenase middle" evidence="8">
    <location>
        <begin position="145"/>
        <end position="233"/>
    </location>
</feature>
<dbReference type="AlphaFoldDB" id="A0A0M8PTE1"/>
<dbReference type="InterPro" id="IPR046373">
    <property type="entry name" value="Acyl-CoA_Oxase/DH_mid-dom_sf"/>
</dbReference>
<dbReference type="Pfam" id="PF00441">
    <property type="entry name" value="Acyl-CoA_dh_1"/>
    <property type="match status" value="1"/>
</dbReference>
<dbReference type="GO" id="GO:0050660">
    <property type="term" value="F:flavin adenine dinucleotide binding"/>
    <property type="evidence" value="ECO:0007669"/>
    <property type="project" value="InterPro"/>
</dbReference>
<feature type="domain" description="Acyl-CoA dehydrogenase/oxidase N-terminal" evidence="9">
    <location>
        <begin position="63"/>
        <end position="137"/>
    </location>
</feature>
<dbReference type="Gene3D" id="1.10.540.10">
    <property type="entry name" value="Acyl-CoA dehydrogenase/oxidase, N-terminal domain"/>
    <property type="match status" value="1"/>
</dbReference>
<evidence type="ECO:0000259" key="7">
    <source>
        <dbReference type="Pfam" id="PF00441"/>
    </source>
</evidence>
<dbReference type="PANTHER" id="PTHR43292">
    <property type="entry name" value="ACYL-COA DEHYDROGENASE"/>
    <property type="match status" value="1"/>
</dbReference>
<dbReference type="Proteomes" id="UP000037712">
    <property type="component" value="Unassembled WGS sequence"/>
</dbReference>
<sequence length="410" mass="43709">MGTDNHQPTRDEFVDQARRFLDGVVAARSGRDTVRTAETPDEQAGRIALFSGSSPEEVQAAVDYQRALYDAGYGWISGPVEDGGAGYPVSYEKAFAALERSFAIPSKAPLSVSLGMVAPTIAQFGSAATKQRWMRALRRADAIGCQLFSEPAAGSDLAAVQTRAVRDGDGWILNGQKVWTSGAHYSDVGIALTRTSNGPRHRNLTVFAVDMHAPGVEVRPLRQMTGGADFNEVFLVDVRVPDEHRLGEVDGGWTVAMAMLMHERGAIGGSSSGGSGLFRMDDLAQWLQNIDRADDEAVAQAFAEVYCGVTAAKAMRARADANLKANGVPGPEMSLGKLALTANLSKLSDLVSLALGPRLLADNGEHRTFAWSEFVLGVPGMRIGGGTDEIHRDTIANRVLGLPKEATARA</sequence>
<keyword evidence="4 6" id="KW-0274">FAD</keyword>
<dbReference type="PATRIC" id="fig|1441923.3.peg.260"/>
<protein>
    <submittedName>
        <fullName evidence="10">Acyl-CoA dehydrogenase</fullName>
    </submittedName>
</protein>
<evidence type="ECO:0000256" key="5">
    <source>
        <dbReference type="ARBA" id="ARBA00023002"/>
    </source>
</evidence>
<dbReference type="Pfam" id="PF02771">
    <property type="entry name" value="Acyl-CoA_dh_N"/>
    <property type="match status" value="1"/>
</dbReference>
<comment type="cofactor">
    <cofactor evidence="1 6">
        <name>FAD</name>
        <dbReference type="ChEBI" id="CHEBI:57692"/>
    </cofactor>
</comment>
<evidence type="ECO:0000259" key="8">
    <source>
        <dbReference type="Pfam" id="PF02770"/>
    </source>
</evidence>
<evidence type="ECO:0000256" key="6">
    <source>
        <dbReference type="RuleBase" id="RU362125"/>
    </source>
</evidence>
<organism evidence="10 11">
    <name type="scientific">Rhodococcus rhodochrous KG-21</name>
    <dbReference type="NCBI Taxonomy" id="1441923"/>
    <lineage>
        <taxon>Bacteria</taxon>
        <taxon>Bacillati</taxon>
        <taxon>Actinomycetota</taxon>
        <taxon>Actinomycetes</taxon>
        <taxon>Mycobacteriales</taxon>
        <taxon>Nocardiaceae</taxon>
        <taxon>Rhodococcus</taxon>
    </lineage>
</organism>
<dbReference type="InterPro" id="IPR036250">
    <property type="entry name" value="AcylCo_DH-like_C"/>
</dbReference>
<dbReference type="SUPFAM" id="SSF56645">
    <property type="entry name" value="Acyl-CoA dehydrogenase NM domain-like"/>
    <property type="match status" value="1"/>
</dbReference>
<dbReference type="Pfam" id="PF02770">
    <property type="entry name" value="Acyl-CoA_dh_M"/>
    <property type="match status" value="1"/>
</dbReference>
<dbReference type="InterPro" id="IPR052161">
    <property type="entry name" value="Mycobact_Acyl-CoA_DH"/>
</dbReference>
<evidence type="ECO:0000256" key="2">
    <source>
        <dbReference type="ARBA" id="ARBA00009347"/>
    </source>
</evidence>
<feature type="domain" description="Acyl-CoA dehydrogenase/oxidase C-terminal" evidence="7">
    <location>
        <begin position="251"/>
        <end position="400"/>
    </location>
</feature>
<accession>A0A0M8PTE1</accession>
<dbReference type="PANTHER" id="PTHR43292:SF4">
    <property type="entry name" value="ACYL-COA DEHYDROGENASE FADE34"/>
    <property type="match status" value="1"/>
</dbReference>
<proteinExistence type="inferred from homology"/>
<dbReference type="GO" id="GO:0005886">
    <property type="term" value="C:plasma membrane"/>
    <property type="evidence" value="ECO:0007669"/>
    <property type="project" value="TreeGrafter"/>
</dbReference>
<dbReference type="SUPFAM" id="SSF47203">
    <property type="entry name" value="Acyl-CoA dehydrogenase C-terminal domain-like"/>
    <property type="match status" value="1"/>
</dbReference>
<evidence type="ECO:0000313" key="11">
    <source>
        <dbReference type="Proteomes" id="UP000037712"/>
    </source>
</evidence>
<dbReference type="RefSeq" id="WP_054370944.1">
    <property type="nucleotide sequence ID" value="NZ_AZYO01000001.1"/>
</dbReference>
<keyword evidence="5 6" id="KW-0560">Oxidoreductase</keyword>
<dbReference type="InterPro" id="IPR009075">
    <property type="entry name" value="AcylCo_DH/oxidase_C"/>
</dbReference>
<dbReference type="Gene3D" id="2.40.110.10">
    <property type="entry name" value="Butyryl-CoA Dehydrogenase, subunit A, domain 2"/>
    <property type="match status" value="1"/>
</dbReference>
<comment type="similarity">
    <text evidence="2 6">Belongs to the acyl-CoA dehydrogenase family.</text>
</comment>
<gene>
    <name evidence="10" type="ORF">Z051_01165</name>
</gene>
<evidence type="ECO:0000256" key="1">
    <source>
        <dbReference type="ARBA" id="ARBA00001974"/>
    </source>
</evidence>
<dbReference type="Gene3D" id="1.20.140.10">
    <property type="entry name" value="Butyryl-CoA Dehydrogenase, subunit A, domain 3"/>
    <property type="match status" value="1"/>
</dbReference>
<evidence type="ECO:0000256" key="4">
    <source>
        <dbReference type="ARBA" id="ARBA00022827"/>
    </source>
</evidence>
<comment type="caution">
    <text evidence="10">The sequence shown here is derived from an EMBL/GenBank/DDBJ whole genome shotgun (WGS) entry which is preliminary data.</text>
</comment>
<reference evidence="10 11" key="1">
    <citation type="journal article" date="2015" name="Genome Announc.">
        <title>Draft Genome Sequence of Rhodococcus rhodochrous Strain KG-21, a Soil Isolate from Oil Fields of Krishna-Godavari Basin, India.</title>
        <authorList>
            <person name="Dawar C."/>
            <person name="Aggarwal R.K."/>
        </authorList>
    </citation>
    <scope>NUCLEOTIDE SEQUENCE [LARGE SCALE GENOMIC DNA]</scope>
    <source>
        <strain evidence="10 11">KG-21</strain>
    </source>
</reference>
<dbReference type="EMBL" id="AZYO01000001">
    <property type="protein sequence ID" value="KOS58198.1"/>
    <property type="molecule type" value="Genomic_DNA"/>
</dbReference>
<dbReference type="GO" id="GO:0016627">
    <property type="term" value="F:oxidoreductase activity, acting on the CH-CH group of donors"/>
    <property type="evidence" value="ECO:0007669"/>
    <property type="project" value="InterPro"/>
</dbReference>
<evidence type="ECO:0000259" key="9">
    <source>
        <dbReference type="Pfam" id="PF02771"/>
    </source>
</evidence>
<dbReference type="InterPro" id="IPR009100">
    <property type="entry name" value="AcylCoA_DH/oxidase_NM_dom_sf"/>
</dbReference>
<dbReference type="FunFam" id="2.40.110.10:FF:000011">
    <property type="entry name" value="Acyl-CoA dehydrogenase FadE34"/>
    <property type="match status" value="1"/>
</dbReference>
<keyword evidence="3 6" id="KW-0285">Flavoprotein</keyword>
<dbReference type="InterPro" id="IPR037069">
    <property type="entry name" value="AcylCoA_DH/ox_N_sf"/>
</dbReference>
<evidence type="ECO:0000256" key="3">
    <source>
        <dbReference type="ARBA" id="ARBA00022630"/>
    </source>
</evidence>